<comment type="similarity">
    <text evidence="1 9">Belongs to the lysophospholipase family.</text>
</comment>
<dbReference type="InterPro" id="IPR016035">
    <property type="entry name" value="Acyl_Trfase/lysoPLipase"/>
</dbReference>
<dbReference type="Pfam" id="PF01735">
    <property type="entry name" value="PLA2_B"/>
    <property type="match status" value="1"/>
</dbReference>
<dbReference type="Proteomes" id="UP000701801">
    <property type="component" value="Unassembled WGS sequence"/>
</dbReference>
<evidence type="ECO:0000313" key="12">
    <source>
        <dbReference type="Proteomes" id="UP000701801"/>
    </source>
</evidence>
<evidence type="ECO:0000256" key="7">
    <source>
        <dbReference type="ARBA" id="ARBA00023180"/>
    </source>
</evidence>
<feature type="domain" description="PLA2c" evidence="10">
    <location>
        <begin position="172"/>
        <end position="689"/>
    </location>
</feature>
<evidence type="ECO:0000256" key="5">
    <source>
        <dbReference type="ARBA" id="ARBA00022963"/>
    </source>
</evidence>
<gene>
    <name evidence="11" type="ORF">HYALB_00005420</name>
</gene>
<comment type="catalytic activity">
    <reaction evidence="9">
        <text>a 1-acyl-sn-glycero-3-phosphocholine + H2O = sn-glycerol 3-phosphocholine + a fatty acid + H(+)</text>
        <dbReference type="Rhea" id="RHEA:15177"/>
        <dbReference type="ChEBI" id="CHEBI:15377"/>
        <dbReference type="ChEBI" id="CHEBI:15378"/>
        <dbReference type="ChEBI" id="CHEBI:16870"/>
        <dbReference type="ChEBI" id="CHEBI:28868"/>
        <dbReference type="ChEBI" id="CHEBI:58168"/>
        <dbReference type="EC" id="3.1.1.5"/>
    </reaction>
</comment>
<dbReference type="GO" id="GO:0046475">
    <property type="term" value="P:glycerophospholipid catabolic process"/>
    <property type="evidence" value="ECO:0007669"/>
    <property type="project" value="TreeGrafter"/>
</dbReference>
<evidence type="ECO:0000256" key="4">
    <source>
        <dbReference type="ARBA" id="ARBA00022801"/>
    </source>
</evidence>
<dbReference type="AlphaFoldDB" id="A0A9N9LA95"/>
<dbReference type="EC" id="3.1.1.5" evidence="2 9"/>
<comment type="caution">
    <text evidence="11">The sequence shown here is derived from an EMBL/GenBank/DDBJ whole genome shotgun (WGS) entry which is preliminary data.</text>
</comment>
<sequence>MSNAALPPSKVLVPGYLNQSLVPSTFIYGHITQSSTSLQVAHVQSQKSTKPVEFSKWEACHFWLVVVASYIHYRRIGSNPFSKEPCVSPKKLVAVVTVPASSYFSPISDFVLSYDYPNHVSLFLVVSIRCSQCPSSSFCAFPSFGPKMIFPIVLSLLVSSTVASLYDPNAVACPSESLVRDARGLSNKEEEYRVKRKATADVYLKAWLRKTHREFSTSGELPTIALASSGGSYRSMLAGAGVVQGLDARDSNVSTSGLFQALTYHAGISGGSWLLSSLAGNNYPTISSLRDGLWAPALANTLLLPGGASFAGNIINIIHDMVSKEAAGYDTTIVDLWGRLLSYQLLSGPSGGAAKTLSGIASSNSFISHEVPYPIITAIGARVWDGECVPEFNGTSYEFSPYEFGSWDKDVSAFTPTQYLGTSLRGGKPSTQTCTTNYDNLGYIFGTSSNIFPALCKNFPTLGDGVDLAFKAEALLNQIHQIVTQEKYAHYKNPFYEYKSETQTFNSANNVSAHEQLSLADGGITEQNVPILPFLQPARNVSVIIANDNSGDTEDNWPNGLSLYITYMESAALGLDRMPFIPPPDEFIAKGLNKKAVFFGCEDMKKVTIVYLPNRNWTTESNVSTTDMQYSYQDTAALIENGLSIVTQGKDDEWGVCMGCAIMGKSTTANKLPRECKSCFEEFCYVAGV</sequence>
<evidence type="ECO:0000256" key="2">
    <source>
        <dbReference type="ARBA" id="ARBA00013274"/>
    </source>
</evidence>
<dbReference type="GO" id="GO:0005783">
    <property type="term" value="C:endoplasmic reticulum"/>
    <property type="evidence" value="ECO:0007669"/>
    <property type="project" value="TreeGrafter"/>
</dbReference>
<dbReference type="PROSITE" id="PS51210">
    <property type="entry name" value="PLA2C"/>
    <property type="match status" value="1"/>
</dbReference>
<evidence type="ECO:0000256" key="1">
    <source>
        <dbReference type="ARBA" id="ARBA00008780"/>
    </source>
</evidence>
<keyword evidence="3" id="KW-0732">Signal</keyword>
<dbReference type="EMBL" id="CAJVRM010000021">
    <property type="protein sequence ID" value="CAG8971524.1"/>
    <property type="molecule type" value="Genomic_DNA"/>
</dbReference>
<dbReference type="PANTHER" id="PTHR10728">
    <property type="entry name" value="CYTOSOLIC PHOSPHOLIPASE A2"/>
    <property type="match status" value="1"/>
</dbReference>
<keyword evidence="12" id="KW-1185">Reference proteome</keyword>
<keyword evidence="6 8" id="KW-0443">Lipid metabolism</keyword>
<dbReference type="SUPFAM" id="SSF52151">
    <property type="entry name" value="FabD/lysophospholipase-like"/>
    <property type="match status" value="1"/>
</dbReference>
<reference evidence="11" key="1">
    <citation type="submission" date="2021-07" db="EMBL/GenBank/DDBJ databases">
        <authorList>
            <person name="Durling M."/>
        </authorList>
    </citation>
    <scope>NUCLEOTIDE SEQUENCE</scope>
</reference>
<organism evidence="11 12">
    <name type="scientific">Hymenoscyphus albidus</name>
    <dbReference type="NCBI Taxonomy" id="595503"/>
    <lineage>
        <taxon>Eukaryota</taxon>
        <taxon>Fungi</taxon>
        <taxon>Dikarya</taxon>
        <taxon>Ascomycota</taxon>
        <taxon>Pezizomycotina</taxon>
        <taxon>Leotiomycetes</taxon>
        <taxon>Helotiales</taxon>
        <taxon>Helotiaceae</taxon>
        <taxon>Hymenoscyphus</taxon>
    </lineage>
</organism>
<keyword evidence="5 8" id="KW-0442">Lipid degradation</keyword>
<evidence type="ECO:0000256" key="8">
    <source>
        <dbReference type="PROSITE-ProRule" id="PRU00555"/>
    </source>
</evidence>
<evidence type="ECO:0000256" key="3">
    <source>
        <dbReference type="ARBA" id="ARBA00022729"/>
    </source>
</evidence>
<dbReference type="GO" id="GO:0005829">
    <property type="term" value="C:cytosol"/>
    <property type="evidence" value="ECO:0007669"/>
    <property type="project" value="TreeGrafter"/>
</dbReference>
<name>A0A9N9LA95_9HELO</name>
<dbReference type="InterPro" id="IPR002642">
    <property type="entry name" value="LysoPLipase_cat_dom"/>
</dbReference>
<dbReference type="SMART" id="SM00022">
    <property type="entry name" value="PLAc"/>
    <property type="match status" value="1"/>
</dbReference>
<keyword evidence="7" id="KW-0325">Glycoprotein</keyword>
<dbReference type="GO" id="GO:0004622">
    <property type="term" value="F:phosphatidylcholine lysophospholipase activity"/>
    <property type="evidence" value="ECO:0007669"/>
    <property type="project" value="UniProtKB-EC"/>
</dbReference>
<dbReference type="PANTHER" id="PTHR10728:SF33">
    <property type="entry name" value="LYSOPHOSPHOLIPASE 1-RELATED"/>
    <property type="match status" value="1"/>
</dbReference>
<keyword evidence="4 8" id="KW-0378">Hydrolase</keyword>
<evidence type="ECO:0000313" key="11">
    <source>
        <dbReference type="EMBL" id="CAG8971524.1"/>
    </source>
</evidence>
<evidence type="ECO:0000259" key="10">
    <source>
        <dbReference type="PROSITE" id="PS51210"/>
    </source>
</evidence>
<proteinExistence type="inferred from homology"/>
<evidence type="ECO:0000256" key="6">
    <source>
        <dbReference type="ARBA" id="ARBA00023098"/>
    </source>
</evidence>
<dbReference type="OrthoDB" id="4084751at2759"/>
<dbReference type="Gene3D" id="3.40.1090.10">
    <property type="entry name" value="Cytosolic phospholipase A2 catalytic domain"/>
    <property type="match status" value="1"/>
</dbReference>
<protein>
    <recommendedName>
        <fullName evidence="2 9">Lysophospholipase</fullName>
        <ecNumber evidence="2 9">3.1.1.5</ecNumber>
    </recommendedName>
</protein>
<dbReference type="GO" id="GO:0004623">
    <property type="term" value="F:phospholipase A2 activity"/>
    <property type="evidence" value="ECO:0007669"/>
    <property type="project" value="TreeGrafter"/>
</dbReference>
<accession>A0A9N9LA95</accession>
<evidence type="ECO:0000256" key="9">
    <source>
        <dbReference type="RuleBase" id="RU362103"/>
    </source>
</evidence>